<dbReference type="GO" id="GO:0016491">
    <property type="term" value="F:oxidoreductase activity"/>
    <property type="evidence" value="ECO:0007669"/>
    <property type="project" value="UniProtKB-KW"/>
</dbReference>
<organism evidence="7 8">
    <name type="scientific">Methylophilus methylotrophus</name>
    <name type="common">Bacterium W3A1</name>
    <dbReference type="NCBI Taxonomy" id="17"/>
    <lineage>
        <taxon>Bacteria</taxon>
        <taxon>Pseudomonadati</taxon>
        <taxon>Pseudomonadota</taxon>
        <taxon>Betaproteobacteria</taxon>
        <taxon>Nitrosomonadales</taxon>
        <taxon>Methylophilaceae</taxon>
        <taxon>Methylophilus</taxon>
    </lineage>
</organism>
<proteinExistence type="inferred from homology"/>
<dbReference type="Pfam" id="PF08669">
    <property type="entry name" value="GCV_T_C"/>
    <property type="match status" value="1"/>
</dbReference>
<sequence length="964" mass="105092">MSMRLQNTSGEWINRNNKIKFSFEGKDYEGFEGDTISSALWAAGEKVLGRSFKYHRPRGIFTLANHDVNIMVTDGVDTNIRADVVQLKAGMKLQVVNVDGGVMADKKRFLDSISALLPVGFYYKAFHTPRGLFPFWERIIRNAAGLGVVNFNYPRLLKKKHHSHYDLLVVGAGPSGLSAALTAAREGLEVLLVDENANPGGSFAYDNAGNSAHYEQLANMLSEAQRLPNLTVKTNAYAAGYYADHLIPIVDESGITKVRAKAVIVASGAFEQPPVFRNNDLPGVMLGSAAQRLIARYAVKPFLKGVVVTANSHGYRVALDLIASSVEVAAIVDMRPGGETDAIASVVENKGIPIHNGACIYEAVPVSGKLGIKGAIVADYDEGSAQADIRKSIQIDCDGIVMCAGWAPAAALLYQAGTGMRYDDQIHQFVPSRLPNGIFAAGKVNGVFGLNQRLQDGARAASDALKYLGYVGNETTVDSFSGSSPSHPYPIVMHPKGKNFVDFDEDISVKDFIHAAQEGFDNIELMKRFTTVGMGPSQGKHSNMNAIRILARIRSLPVNKIGTTTARPFFHPTPIGHLAGRGLHPHRDTPLHQWHAEHGAVFTDVGAWKRPAYYKVDGQTKEQSIQNEAKAVRSTAGIIDVSTLGKIEIHGANAAEFLERFYTGNFKDQRVGRSRYALMLDESGVMVDDGVACRIAENFFYVTASTSNAAAVYREMQRWNQIWGLNVTFINVTGAYGAVNIAGPLARKVLQKITLLDLSEDQFLLGAVADTSIAEIKARVIRVGFVSNQAYEIHVPASSVLKLWNLLLDSGSVDERVKPFGTEAQRLLRLEMGHPLVGHDTDGLTNPFELGADWAINLNKPFFIGKRSLQIIRKRPLLKKLVAFSFKPDFKGPVPCECNLVISKSGQIEGRVTSLSLSPTLQRFIGFAYVSPANTRLGDVLSIRTDSGQMVEAYVVQSPFIEGD</sequence>
<evidence type="ECO:0000259" key="3">
    <source>
        <dbReference type="Pfam" id="PF01571"/>
    </source>
</evidence>
<dbReference type="Pfam" id="PF13510">
    <property type="entry name" value="Fer2_4"/>
    <property type="match status" value="1"/>
</dbReference>
<evidence type="ECO:0000256" key="1">
    <source>
        <dbReference type="ARBA" id="ARBA00008609"/>
    </source>
</evidence>
<name>A0A5C7WKH7_METME</name>
<evidence type="ECO:0000313" key="8">
    <source>
        <dbReference type="Proteomes" id="UP000321374"/>
    </source>
</evidence>
<dbReference type="InterPro" id="IPR041854">
    <property type="entry name" value="BFD-like_2Fe2S-bd_dom_sf"/>
</dbReference>
<dbReference type="STRING" id="1122236.GCA_000378225_02308"/>
<dbReference type="InterPro" id="IPR013977">
    <property type="entry name" value="GcvT_C"/>
</dbReference>
<protein>
    <submittedName>
        <fullName evidence="7">FAD-binding protein</fullName>
    </submittedName>
</protein>
<dbReference type="Pfam" id="PF17806">
    <property type="entry name" value="SO_alpha_A3"/>
    <property type="match status" value="1"/>
</dbReference>
<dbReference type="InterPro" id="IPR023753">
    <property type="entry name" value="FAD/NAD-binding_dom"/>
</dbReference>
<feature type="domain" description="GCVT N-terminal" evidence="3">
    <location>
        <begin position="591"/>
        <end position="860"/>
    </location>
</feature>
<keyword evidence="2" id="KW-0560">Oxidoreductase</keyword>
<dbReference type="SUPFAM" id="SSF101790">
    <property type="entry name" value="Aminomethyltransferase beta-barrel domain"/>
    <property type="match status" value="1"/>
</dbReference>
<dbReference type="InterPro" id="IPR041117">
    <property type="entry name" value="SoxA_A3"/>
</dbReference>
<dbReference type="PRINTS" id="PR00368">
    <property type="entry name" value="FADPNR"/>
</dbReference>
<dbReference type="InterPro" id="IPR006222">
    <property type="entry name" value="GCVT_N"/>
</dbReference>
<dbReference type="EMBL" id="SSGG01000040">
    <property type="protein sequence ID" value="TXI37876.1"/>
    <property type="molecule type" value="Genomic_DNA"/>
</dbReference>
<dbReference type="InterPro" id="IPR028896">
    <property type="entry name" value="GcvT/YgfZ/DmdA"/>
</dbReference>
<evidence type="ECO:0000256" key="2">
    <source>
        <dbReference type="ARBA" id="ARBA00023002"/>
    </source>
</evidence>
<feature type="domain" description="SoxA A3" evidence="6">
    <location>
        <begin position="496"/>
        <end position="580"/>
    </location>
</feature>
<dbReference type="InterPro" id="IPR029043">
    <property type="entry name" value="GcvT/YgfZ_C"/>
</dbReference>
<dbReference type="PRINTS" id="PR00469">
    <property type="entry name" value="PNDRDTASEII"/>
</dbReference>
<dbReference type="Gene3D" id="3.50.50.60">
    <property type="entry name" value="FAD/NAD(P)-binding domain"/>
    <property type="match status" value="1"/>
</dbReference>
<dbReference type="Pfam" id="PF01571">
    <property type="entry name" value="GCV_T"/>
    <property type="match status" value="1"/>
</dbReference>
<gene>
    <name evidence="7" type="ORF">E6Q51_02405</name>
</gene>
<evidence type="ECO:0000259" key="4">
    <source>
        <dbReference type="Pfam" id="PF07992"/>
    </source>
</evidence>
<dbReference type="InterPro" id="IPR042204">
    <property type="entry name" value="2Fe-2S-bd_N"/>
</dbReference>
<dbReference type="Proteomes" id="UP000321374">
    <property type="component" value="Unassembled WGS sequence"/>
</dbReference>
<feature type="domain" description="FAD/NAD(P)-binding" evidence="4">
    <location>
        <begin position="165"/>
        <end position="445"/>
    </location>
</feature>
<dbReference type="AlphaFoldDB" id="A0A5C7WKH7"/>
<feature type="domain" description="Aminomethyltransferase C-terminal" evidence="5">
    <location>
        <begin position="879"/>
        <end position="961"/>
    </location>
</feature>
<accession>A0A5C7WKH7</accession>
<dbReference type="PANTHER" id="PTHR43757:SF2">
    <property type="entry name" value="AMINOMETHYLTRANSFERASE, MITOCHONDRIAL"/>
    <property type="match status" value="1"/>
</dbReference>
<evidence type="ECO:0000259" key="6">
    <source>
        <dbReference type="Pfam" id="PF17806"/>
    </source>
</evidence>
<comment type="similarity">
    <text evidence="1">Belongs to the GcvT family.</text>
</comment>
<dbReference type="InterPro" id="IPR027266">
    <property type="entry name" value="TrmE/GcvT-like"/>
</dbReference>
<dbReference type="SUPFAM" id="SSF51905">
    <property type="entry name" value="FAD/NAD(P)-binding domain"/>
    <property type="match status" value="1"/>
</dbReference>
<evidence type="ECO:0000259" key="5">
    <source>
        <dbReference type="Pfam" id="PF08669"/>
    </source>
</evidence>
<evidence type="ECO:0000313" key="7">
    <source>
        <dbReference type="EMBL" id="TXI37876.1"/>
    </source>
</evidence>
<comment type="caution">
    <text evidence="7">The sequence shown here is derived from an EMBL/GenBank/DDBJ whole genome shotgun (WGS) entry which is preliminary data.</text>
</comment>
<dbReference type="PANTHER" id="PTHR43757">
    <property type="entry name" value="AMINOMETHYLTRANSFERASE"/>
    <property type="match status" value="1"/>
</dbReference>
<dbReference type="Gene3D" id="3.10.20.440">
    <property type="entry name" value="2Fe-2S iron-sulphur cluster binding domain, sarcosine oxidase, alpha subunit, N-terminal domain"/>
    <property type="match status" value="1"/>
</dbReference>
<dbReference type="SUPFAM" id="SSF103025">
    <property type="entry name" value="Folate-binding domain"/>
    <property type="match status" value="1"/>
</dbReference>
<reference evidence="7 8" key="1">
    <citation type="submission" date="2018-09" db="EMBL/GenBank/DDBJ databases">
        <title>Metagenome Assembled Genomes from an Advanced Water Purification Facility.</title>
        <authorList>
            <person name="Stamps B.W."/>
            <person name="Spear J.R."/>
        </authorList>
    </citation>
    <scope>NUCLEOTIDE SEQUENCE [LARGE SCALE GENOMIC DNA]</scope>
    <source>
        <strain evidence="7">Bin_42_2</strain>
    </source>
</reference>
<dbReference type="Pfam" id="PF07992">
    <property type="entry name" value="Pyr_redox_2"/>
    <property type="match status" value="1"/>
</dbReference>
<dbReference type="InterPro" id="IPR036188">
    <property type="entry name" value="FAD/NAD-bd_sf"/>
</dbReference>
<dbReference type="Gene3D" id="3.30.1360.120">
    <property type="entry name" value="Probable tRNA modification gtpase trme, domain 1"/>
    <property type="match status" value="1"/>
</dbReference>
<dbReference type="Gene3D" id="1.10.10.1100">
    <property type="entry name" value="BFD-like [2Fe-2S]-binding domain"/>
    <property type="match status" value="1"/>
</dbReference>